<dbReference type="GO" id="GO:0004222">
    <property type="term" value="F:metalloendopeptidase activity"/>
    <property type="evidence" value="ECO:0007669"/>
    <property type="project" value="InterPro"/>
</dbReference>
<feature type="domain" description="Peptidase M13 C-terminal" evidence="1">
    <location>
        <begin position="2"/>
        <end position="101"/>
    </location>
</feature>
<reference evidence="3" key="1">
    <citation type="submission" date="2010-08" db="EMBL/GenBank/DDBJ databases">
        <authorList>
            <consortium name="Caenorhabditis japonica Sequencing Consortium"/>
            <person name="Wilson R.K."/>
        </authorList>
    </citation>
    <scope>NUCLEOTIDE SEQUENCE [LARGE SCALE GENOMIC DNA]</scope>
    <source>
        <strain evidence="3">DF5081</strain>
    </source>
</reference>
<dbReference type="AlphaFoldDB" id="A0A8R1IKH6"/>
<name>A0A8R1IKH6_CAEJA</name>
<accession>A0A8R1IKH6</accession>
<dbReference type="SUPFAM" id="SSF55486">
    <property type="entry name" value="Metalloproteases ('zincins'), catalytic domain"/>
    <property type="match status" value="1"/>
</dbReference>
<dbReference type="Gene3D" id="3.40.390.10">
    <property type="entry name" value="Collagenase (Catalytic Domain)"/>
    <property type="match status" value="1"/>
</dbReference>
<evidence type="ECO:0000313" key="2">
    <source>
        <dbReference type="EnsemblMetazoa" id="CJA34035.1"/>
    </source>
</evidence>
<dbReference type="InterPro" id="IPR018497">
    <property type="entry name" value="Peptidase_M13_C"/>
</dbReference>
<dbReference type="GO" id="GO:0005886">
    <property type="term" value="C:plasma membrane"/>
    <property type="evidence" value="ECO:0007669"/>
    <property type="project" value="TreeGrafter"/>
</dbReference>
<organism evidence="2 3">
    <name type="scientific">Caenorhabditis japonica</name>
    <dbReference type="NCBI Taxonomy" id="281687"/>
    <lineage>
        <taxon>Eukaryota</taxon>
        <taxon>Metazoa</taxon>
        <taxon>Ecdysozoa</taxon>
        <taxon>Nematoda</taxon>
        <taxon>Chromadorea</taxon>
        <taxon>Rhabditida</taxon>
        <taxon>Rhabditina</taxon>
        <taxon>Rhabditomorpha</taxon>
        <taxon>Rhabditoidea</taxon>
        <taxon>Rhabditidae</taxon>
        <taxon>Peloderinae</taxon>
        <taxon>Caenorhabditis</taxon>
    </lineage>
</organism>
<dbReference type="EnsemblMetazoa" id="CJA34035.1">
    <property type="protein sequence ID" value="CJA34035.1"/>
    <property type="gene ID" value="WBGene00209882"/>
</dbReference>
<reference evidence="2" key="2">
    <citation type="submission" date="2022-06" db="UniProtKB">
        <authorList>
            <consortium name="EnsemblMetazoa"/>
        </authorList>
    </citation>
    <scope>IDENTIFICATION</scope>
    <source>
        <strain evidence="2">DF5081</strain>
    </source>
</reference>
<dbReference type="PANTHER" id="PTHR11733">
    <property type="entry name" value="ZINC METALLOPROTEASE FAMILY M13 NEPRILYSIN-RELATED"/>
    <property type="match status" value="1"/>
</dbReference>
<proteinExistence type="predicted"/>
<sequence length="102" mass="11579">MENIPDIHGAKTAWIAYKKSVVDQPSIIGFEHYTPDKLFFHLRALLLCSAYNTKTLNDQLRDPHGVNNFRVNGVNANLKEFAEAFQCPLGSPMNPEKKCELF</sequence>
<dbReference type="InterPro" id="IPR024079">
    <property type="entry name" value="MetalloPept_cat_dom_sf"/>
</dbReference>
<dbReference type="InterPro" id="IPR000718">
    <property type="entry name" value="Peptidase_M13"/>
</dbReference>
<dbReference type="GO" id="GO:0016485">
    <property type="term" value="P:protein processing"/>
    <property type="evidence" value="ECO:0007669"/>
    <property type="project" value="TreeGrafter"/>
</dbReference>
<dbReference type="PANTHER" id="PTHR11733:SF7">
    <property type="entry name" value="NEPRILYSIN METALLOPEPTIDASE FAMILY-RELATED"/>
    <property type="match status" value="1"/>
</dbReference>
<dbReference type="Pfam" id="PF01431">
    <property type="entry name" value="Peptidase_M13"/>
    <property type="match status" value="1"/>
</dbReference>
<dbReference type="PROSITE" id="PS51885">
    <property type="entry name" value="NEPRILYSIN"/>
    <property type="match status" value="1"/>
</dbReference>
<keyword evidence="3" id="KW-1185">Reference proteome</keyword>
<protein>
    <submittedName>
        <fullName evidence="2">Peptidase_M13 domain-containing protein</fullName>
    </submittedName>
</protein>
<evidence type="ECO:0000259" key="1">
    <source>
        <dbReference type="Pfam" id="PF01431"/>
    </source>
</evidence>
<evidence type="ECO:0000313" key="3">
    <source>
        <dbReference type="Proteomes" id="UP000005237"/>
    </source>
</evidence>
<dbReference type="Proteomes" id="UP000005237">
    <property type="component" value="Unassembled WGS sequence"/>
</dbReference>